<dbReference type="PANTHER" id="PTHR43859">
    <property type="entry name" value="ACYL-ACTIVATING ENZYME"/>
    <property type="match status" value="1"/>
</dbReference>
<evidence type="ECO:0000313" key="5">
    <source>
        <dbReference type="EMBL" id="KAK1297624.1"/>
    </source>
</evidence>
<dbReference type="GO" id="GO:0016874">
    <property type="term" value="F:ligase activity"/>
    <property type="evidence" value="ECO:0007669"/>
    <property type="project" value="UniProtKB-KW"/>
</dbReference>
<comment type="similarity">
    <text evidence="1">Belongs to the ATP-dependent AMP-binding enzyme family.</text>
</comment>
<name>A0AAV9D9W9_ACOCL</name>
<evidence type="ECO:0000256" key="4">
    <source>
        <dbReference type="ARBA" id="ARBA00023098"/>
    </source>
</evidence>
<evidence type="ECO:0000256" key="3">
    <source>
        <dbReference type="ARBA" id="ARBA00022832"/>
    </source>
</evidence>
<dbReference type="SUPFAM" id="SSF56801">
    <property type="entry name" value="Acetyl-CoA synthetase-like"/>
    <property type="match status" value="1"/>
</dbReference>
<dbReference type="PANTHER" id="PTHR43859:SF4">
    <property type="entry name" value="BUTANOATE--COA LIGASE AAE1-RELATED"/>
    <property type="match status" value="1"/>
</dbReference>
<comment type="caution">
    <text evidence="5">The sequence shown here is derived from an EMBL/GenBank/DDBJ whole genome shotgun (WGS) entry which is preliminary data.</text>
</comment>
<dbReference type="GO" id="GO:0006631">
    <property type="term" value="P:fatty acid metabolic process"/>
    <property type="evidence" value="ECO:0007669"/>
    <property type="project" value="UniProtKB-KW"/>
</dbReference>
<evidence type="ECO:0000256" key="1">
    <source>
        <dbReference type="ARBA" id="ARBA00006432"/>
    </source>
</evidence>
<dbReference type="Gene3D" id="3.40.50.12780">
    <property type="entry name" value="N-terminal domain of ligase-like"/>
    <property type="match status" value="1"/>
</dbReference>
<sequence length="79" mass="9131">MTMRSVPADGVTIGEVMMRGNNVLLGYYKDRAKSERAFEGGWFRHGDLAVKHPDGYIEMKDRKALDHRWGKNYGRRETT</sequence>
<keyword evidence="2" id="KW-0436">Ligase</keyword>
<proteinExistence type="inferred from homology"/>
<dbReference type="EMBL" id="JAUJYO010000015">
    <property type="protein sequence ID" value="KAK1297624.1"/>
    <property type="molecule type" value="Genomic_DNA"/>
</dbReference>
<dbReference type="InterPro" id="IPR042099">
    <property type="entry name" value="ANL_N_sf"/>
</dbReference>
<gene>
    <name evidence="5" type="primary">AAE2</name>
    <name evidence="5" type="ORF">QJS10_CPB15g00258</name>
</gene>
<organism evidence="5 6">
    <name type="scientific">Acorus calamus</name>
    <name type="common">Sweet flag</name>
    <dbReference type="NCBI Taxonomy" id="4465"/>
    <lineage>
        <taxon>Eukaryota</taxon>
        <taxon>Viridiplantae</taxon>
        <taxon>Streptophyta</taxon>
        <taxon>Embryophyta</taxon>
        <taxon>Tracheophyta</taxon>
        <taxon>Spermatophyta</taxon>
        <taxon>Magnoliopsida</taxon>
        <taxon>Liliopsida</taxon>
        <taxon>Acoraceae</taxon>
        <taxon>Acorus</taxon>
    </lineage>
</organism>
<accession>A0AAV9D9W9</accession>
<dbReference type="AlphaFoldDB" id="A0AAV9D9W9"/>
<reference evidence="5" key="2">
    <citation type="submission" date="2023-06" db="EMBL/GenBank/DDBJ databases">
        <authorList>
            <person name="Ma L."/>
            <person name="Liu K.-W."/>
            <person name="Li Z."/>
            <person name="Hsiao Y.-Y."/>
            <person name="Qi Y."/>
            <person name="Fu T."/>
            <person name="Tang G."/>
            <person name="Zhang D."/>
            <person name="Sun W.-H."/>
            <person name="Liu D.-K."/>
            <person name="Li Y."/>
            <person name="Chen G.-Z."/>
            <person name="Liu X.-D."/>
            <person name="Liao X.-Y."/>
            <person name="Jiang Y.-T."/>
            <person name="Yu X."/>
            <person name="Hao Y."/>
            <person name="Huang J."/>
            <person name="Zhao X.-W."/>
            <person name="Ke S."/>
            <person name="Chen Y.-Y."/>
            <person name="Wu W.-L."/>
            <person name="Hsu J.-L."/>
            <person name="Lin Y.-F."/>
            <person name="Huang M.-D."/>
            <person name="Li C.-Y."/>
            <person name="Huang L."/>
            <person name="Wang Z.-W."/>
            <person name="Zhao X."/>
            <person name="Zhong W.-Y."/>
            <person name="Peng D.-H."/>
            <person name="Ahmad S."/>
            <person name="Lan S."/>
            <person name="Zhang J.-S."/>
            <person name="Tsai W.-C."/>
            <person name="Van De Peer Y."/>
            <person name="Liu Z.-J."/>
        </authorList>
    </citation>
    <scope>NUCLEOTIDE SEQUENCE</scope>
    <source>
        <strain evidence="5">CP</strain>
        <tissue evidence="5">Leaves</tissue>
    </source>
</reference>
<keyword evidence="3" id="KW-0276">Fatty acid metabolism</keyword>
<evidence type="ECO:0000256" key="2">
    <source>
        <dbReference type="ARBA" id="ARBA00022598"/>
    </source>
</evidence>
<dbReference type="Proteomes" id="UP001180020">
    <property type="component" value="Unassembled WGS sequence"/>
</dbReference>
<protein>
    <submittedName>
        <fullName evidence="5">Acyl-activating enzyme 2</fullName>
    </submittedName>
</protein>
<keyword evidence="4" id="KW-0443">Lipid metabolism</keyword>
<keyword evidence="6" id="KW-1185">Reference proteome</keyword>
<reference evidence="5" key="1">
    <citation type="journal article" date="2023" name="Nat. Commun.">
        <title>Diploid and tetraploid genomes of Acorus and the evolution of monocots.</title>
        <authorList>
            <person name="Ma L."/>
            <person name="Liu K.W."/>
            <person name="Li Z."/>
            <person name="Hsiao Y.Y."/>
            <person name="Qi Y."/>
            <person name="Fu T."/>
            <person name="Tang G.D."/>
            <person name="Zhang D."/>
            <person name="Sun W.H."/>
            <person name="Liu D.K."/>
            <person name="Li Y."/>
            <person name="Chen G.Z."/>
            <person name="Liu X.D."/>
            <person name="Liao X.Y."/>
            <person name="Jiang Y.T."/>
            <person name="Yu X."/>
            <person name="Hao Y."/>
            <person name="Huang J."/>
            <person name="Zhao X.W."/>
            <person name="Ke S."/>
            <person name="Chen Y.Y."/>
            <person name="Wu W.L."/>
            <person name="Hsu J.L."/>
            <person name="Lin Y.F."/>
            <person name="Huang M.D."/>
            <person name="Li C.Y."/>
            <person name="Huang L."/>
            <person name="Wang Z.W."/>
            <person name="Zhao X."/>
            <person name="Zhong W.Y."/>
            <person name="Peng D.H."/>
            <person name="Ahmad S."/>
            <person name="Lan S."/>
            <person name="Zhang J.S."/>
            <person name="Tsai W.C."/>
            <person name="Van de Peer Y."/>
            <person name="Liu Z.J."/>
        </authorList>
    </citation>
    <scope>NUCLEOTIDE SEQUENCE</scope>
    <source>
        <strain evidence="5">CP</strain>
    </source>
</reference>
<evidence type="ECO:0000313" key="6">
    <source>
        <dbReference type="Proteomes" id="UP001180020"/>
    </source>
</evidence>